<name>D5L2A6_9VIRU</name>
<organism evidence="1">
    <name type="scientific">uncultured virus</name>
    <dbReference type="NCBI Taxonomy" id="340016"/>
    <lineage>
        <taxon>Viruses</taxon>
        <taxon>environmental samples</taxon>
    </lineage>
</organism>
<reference evidence="1" key="1">
    <citation type="journal article" date="2010" name="Environ. Microbiol.">
        <title>The metavirome of a hypersaline environment.</title>
        <authorList>
            <person name="Santos F."/>
            <person name="Yarza P."/>
            <person name="Parro V."/>
            <person name="Briones C."/>
            <person name="Anton J."/>
        </authorList>
    </citation>
    <scope>NUCLEOTIDE SEQUENCE</scope>
</reference>
<evidence type="ECO:0000313" key="1">
    <source>
        <dbReference type="EMBL" id="ADE29165.1"/>
    </source>
</evidence>
<accession>D5L2A6</accession>
<protein>
    <submittedName>
        <fullName evidence="1">Uncharacterized protein</fullName>
    </submittedName>
</protein>
<proteinExistence type="predicted"/>
<dbReference type="EMBL" id="GU735140">
    <property type="protein sequence ID" value="ADE29165.1"/>
    <property type="molecule type" value="Genomic_DNA"/>
</dbReference>
<sequence length="129" mass="14686">MTLHCLTAVATVMDVSQTDAQSQLISLFGSYDPTLRQEEIEVQERGGTTLSRQDIPEHLYGQYRFDVSQSVKDKIITELTQELKDHTDVETFQVAYHECDHDEPNEFEFSCTPQIIAESQTKVPDSISM</sequence>